<proteinExistence type="predicted"/>
<dbReference type="AlphaFoldDB" id="A0A2M6WR69"/>
<dbReference type="Proteomes" id="UP000228900">
    <property type="component" value="Unassembled WGS sequence"/>
</dbReference>
<accession>A0A2M6WR69</accession>
<gene>
    <name evidence="1" type="ORF">COT98_00320</name>
</gene>
<protein>
    <submittedName>
        <fullName evidence="1">Uncharacterized protein</fullName>
    </submittedName>
</protein>
<organism evidence="1 2">
    <name type="scientific">Candidatus Falkowbacteria bacterium CG10_big_fil_rev_8_21_14_0_10_39_9</name>
    <dbReference type="NCBI Taxonomy" id="1974566"/>
    <lineage>
        <taxon>Bacteria</taxon>
        <taxon>Candidatus Falkowiibacteriota</taxon>
    </lineage>
</organism>
<comment type="caution">
    <text evidence="1">The sequence shown here is derived from an EMBL/GenBank/DDBJ whole genome shotgun (WGS) entry which is preliminary data.</text>
</comment>
<name>A0A2M6WR69_9BACT</name>
<evidence type="ECO:0000313" key="1">
    <source>
        <dbReference type="EMBL" id="PIT95307.1"/>
    </source>
</evidence>
<dbReference type="EMBL" id="PFAQ01000007">
    <property type="protein sequence ID" value="PIT95307.1"/>
    <property type="molecule type" value="Genomic_DNA"/>
</dbReference>
<evidence type="ECO:0000313" key="2">
    <source>
        <dbReference type="Proteomes" id="UP000228900"/>
    </source>
</evidence>
<reference evidence="2" key="1">
    <citation type="submission" date="2017-09" db="EMBL/GenBank/DDBJ databases">
        <title>Depth-based differentiation of microbial function through sediment-hosted aquifers and enrichment of novel symbionts in the deep terrestrial subsurface.</title>
        <authorList>
            <person name="Probst A.J."/>
            <person name="Ladd B."/>
            <person name="Jarett J.K."/>
            <person name="Geller-Mcgrath D.E."/>
            <person name="Sieber C.M.K."/>
            <person name="Emerson J.B."/>
            <person name="Anantharaman K."/>
            <person name="Thomas B.C."/>
            <person name="Malmstrom R."/>
            <person name="Stieglmeier M."/>
            <person name="Klingl A."/>
            <person name="Woyke T."/>
            <person name="Ryan C.M."/>
            <person name="Banfield J.F."/>
        </authorList>
    </citation>
    <scope>NUCLEOTIDE SEQUENCE [LARGE SCALE GENOMIC DNA]</scope>
</reference>
<sequence length="62" mass="7161">MINHDSLNKFKELYFKNYGEELSDKTALAKAVRILNLVRLSSNESSFWPCLSDGQNELLKQL</sequence>